<dbReference type="Proteomes" id="UP001500936">
    <property type="component" value="Unassembled WGS sequence"/>
</dbReference>
<dbReference type="InterPro" id="IPR027417">
    <property type="entry name" value="P-loop_NTPase"/>
</dbReference>
<dbReference type="PROSITE" id="PS00211">
    <property type="entry name" value="ABC_TRANSPORTER_1"/>
    <property type="match status" value="1"/>
</dbReference>
<keyword evidence="5 7" id="KW-1133">Transmembrane helix</keyword>
<evidence type="ECO:0000256" key="4">
    <source>
        <dbReference type="ARBA" id="ARBA00022840"/>
    </source>
</evidence>
<dbReference type="InterPro" id="IPR022515">
    <property type="entry name" value="NHPM_micro_ABC2"/>
</dbReference>
<dbReference type="EMBL" id="BAABHB010000012">
    <property type="protein sequence ID" value="GAA4414899.1"/>
    <property type="molecule type" value="Genomic_DNA"/>
</dbReference>
<keyword evidence="6 7" id="KW-0472">Membrane</keyword>
<evidence type="ECO:0000256" key="2">
    <source>
        <dbReference type="ARBA" id="ARBA00022692"/>
    </source>
</evidence>
<feature type="transmembrane region" description="Helical" evidence="7">
    <location>
        <begin position="421"/>
        <end position="443"/>
    </location>
</feature>
<dbReference type="Pfam" id="PF00005">
    <property type="entry name" value="ABC_tran"/>
    <property type="match status" value="1"/>
</dbReference>
<dbReference type="Pfam" id="PF00664">
    <property type="entry name" value="ABC_membrane"/>
    <property type="match status" value="1"/>
</dbReference>
<feature type="transmembrane region" description="Helical" evidence="7">
    <location>
        <begin position="671"/>
        <end position="691"/>
    </location>
</feature>
<comment type="caution">
    <text evidence="10">The sequence shown here is derived from an EMBL/GenBank/DDBJ whole genome shotgun (WGS) entry which is preliminary data.</text>
</comment>
<feature type="transmembrane region" description="Helical" evidence="7">
    <location>
        <begin position="647"/>
        <end position="665"/>
    </location>
</feature>
<accession>A0ABP8KSS9</accession>
<feature type="transmembrane region" description="Helical" evidence="7">
    <location>
        <begin position="455"/>
        <end position="473"/>
    </location>
</feature>
<proteinExistence type="predicted"/>
<evidence type="ECO:0000256" key="6">
    <source>
        <dbReference type="ARBA" id="ARBA00023136"/>
    </source>
</evidence>
<dbReference type="SMART" id="SM00382">
    <property type="entry name" value="AAA"/>
    <property type="match status" value="1"/>
</dbReference>
<dbReference type="SUPFAM" id="SSF52540">
    <property type="entry name" value="P-loop containing nucleoside triphosphate hydrolases"/>
    <property type="match status" value="1"/>
</dbReference>
<feature type="domain" description="ABC transporter" evidence="8">
    <location>
        <begin position="738"/>
        <end position="970"/>
    </location>
</feature>
<keyword evidence="4" id="KW-0067">ATP-binding</keyword>
<feature type="transmembrane region" description="Helical" evidence="7">
    <location>
        <begin position="529"/>
        <end position="553"/>
    </location>
</feature>
<dbReference type="PANTHER" id="PTHR24221">
    <property type="entry name" value="ATP-BINDING CASSETTE SUB-FAMILY B"/>
    <property type="match status" value="1"/>
</dbReference>
<dbReference type="InterPro" id="IPR003593">
    <property type="entry name" value="AAA+_ATPase"/>
</dbReference>
<reference evidence="11" key="1">
    <citation type="journal article" date="2019" name="Int. J. Syst. Evol. Microbiol.">
        <title>The Global Catalogue of Microorganisms (GCM) 10K type strain sequencing project: providing services to taxonomists for standard genome sequencing and annotation.</title>
        <authorList>
            <consortium name="The Broad Institute Genomics Platform"/>
            <consortium name="The Broad Institute Genome Sequencing Center for Infectious Disease"/>
            <person name="Wu L."/>
            <person name="Ma J."/>
        </authorList>
    </citation>
    <scope>NUCLEOTIDE SEQUENCE [LARGE SCALE GENOMIC DNA]</scope>
    <source>
        <strain evidence="11">JCM 17925</strain>
    </source>
</reference>
<dbReference type="InterPro" id="IPR003439">
    <property type="entry name" value="ABC_transporter-like_ATP-bd"/>
</dbReference>
<dbReference type="InterPro" id="IPR039421">
    <property type="entry name" value="Type_1_exporter"/>
</dbReference>
<dbReference type="Gene3D" id="3.40.50.300">
    <property type="entry name" value="P-loop containing nucleotide triphosphate hydrolases"/>
    <property type="match status" value="1"/>
</dbReference>
<evidence type="ECO:0000313" key="11">
    <source>
        <dbReference type="Proteomes" id="UP001500936"/>
    </source>
</evidence>
<feature type="domain" description="ABC transmembrane type-1" evidence="9">
    <location>
        <begin position="421"/>
        <end position="706"/>
    </location>
</feature>
<dbReference type="InterPro" id="IPR017871">
    <property type="entry name" value="ABC_transporter-like_CS"/>
</dbReference>
<keyword evidence="11" id="KW-1185">Reference proteome</keyword>
<evidence type="ECO:0000256" key="1">
    <source>
        <dbReference type="ARBA" id="ARBA00004651"/>
    </source>
</evidence>
<evidence type="ECO:0000259" key="9">
    <source>
        <dbReference type="PROSITE" id="PS50929"/>
    </source>
</evidence>
<dbReference type="PANTHER" id="PTHR24221:SF654">
    <property type="entry name" value="ATP-BINDING CASSETTE SUB-FAMILY B MEMBER 6"/>
    <property type="match status" value="1"/>
</dbReference>
<dbReference type="Gene3D" id="1.20.1560.10">
    <property type="entry name" value="ABC transporter type 1, transmembrane domain"/>
    <property type="match status" value="1"/>
</dbReference>
<feature type="transmembrane region" description="Helical" evidence="7">
    <location>
        <begin position="559"/>
        <end position="579"/>
    </location>
</feature>
<protein>
    <submittedName>
        <fullName evidence="10">NHLP bacteriocin export ABC transporter permease/ATPase subunit</fullName>
    </submittedName>
</protein>
<dbReference type="PROSITE" id="PS50929">
    <property type="entry name" value="ABC_TM1F"/>
    <property type="match status" value="1"/>
</dbReference>
<sequence>MSMSASKEKLHICAENPLVLESTDRFWLVLSGEVNVFYTRIDKQGNYTNRLTFLYTAQKGEVLFSLLAPAVTEATRLIAFSGEATLLAIDKADLLNVDHFFLKNMIDKWIAKTSSVVGTANAPRVYKPLDDYQEVALEANTFAFPSTGINWIQLLRGEVSLFAQSTVVSHAQYPDFLAPVSNKLWLKSLADNTAVRVLSTREMLLQEEVYFLLALRKLEAYFYAQLNLIIDTQQSEEIAHLSEKRVTDQLALETTLTKIKAVVAGNGSGQGPGVNGKRNQQNLLFRTCQLIGDQIGFTLEDPKYVESHQNNVTNQLHLIAKSSKLRIRKIILRDTWWKEECGPLLAFTKKDKTPVALLQKTSSSYLFKNVSTGEEGVVNQEIAMSLEPISYMFFPGFDGKMTSVKKVLSFALKGVEFDVKWLMLSALAGSLLGLLVPVLSGIMYDEVVPTADRSLHLEVFGILVMIALVKAGLQLVEGALRLRVESKSSINLQAGMMDHMLRLPVTFYKKYTAGDLTNRVLSINTIRQIVSSTLMTAVLSGAFSSVNLVLLFYYDTKLAWVGVGLGLIAAAFMVGIGWLKLKYDRQVATYQGTIQGFLFEFLSGIAKIRITGGERRVFALWADKFSTLKKLGFNSGTYQNFVEVFNASYPLLTSIFFFSFLYYTVQNADAVTGMLSVGVFMAFITSFNQFLNDSLRLSMALITSLNVVTLYERVKPILEEETESVEQSVDPGELAGEIEMNSVSFRYRDDQPLVLNNVTFKIKPGEMVAFVGASGSGKSTIMRLLLGFEQAEAGSVYYDGNSFELMNKELVRRQIGVVLQNGALMSGSIFQNIIGNSELTLDDAWEAARMAGMEEDIKHMPMEMHTVVSEGAGTFSGGQRQRLMIARAIVHKPRLLFMDEATSALDNRTQSLVSQSLDKLQATRIIIAHRLSTIRNADRIYVLDKGTIVECGTYAELMEKDSLFAQLAKRQIA</sequence>
<gene>
    <name evidence="10" type="ORF">GCM10023187_44920</name>
</gene>
<keyword evidence="2 7" id="KW-0812">Transmembrane</keyword>
<evidence type="ECO:0000259" key="8">
    <source>
        <dbReference type="PROSITE" id="PS50893"/>
    </source>
</evidence>
<comment type="subcellular location">
    <subcellularLocation>
        <location evidence="1">Cell membrane</location>
        <topology evidence="1">Multi-pass membrane protein</topology>
    </subcellularLocation>
</comment>
<dbReference type="NCBIfam" id="TIGR03797">
    <property type="entry name" value="NHLM_micro_ABC2"/>
    <property type="match status" value="1"/>
</dbReference>
<name>A0ABP8KSS9_9BACT</name>
<organism evidence="10 11">
    <name type="scientific">Nibrella viscosa</name>
    <dbReference type="NCBI Taxonomy" id="1084524"/>
    <lineage>
        <taxon>Bacteria</taxon>
        <taxon>Pseudomonadati</taxon>
        <taxon>Bacteroidota</taxon>
        <taxon>Cytophagia</taxon>
        <taxon>Cytophagales</taxon>
        <taxon>Spirosomataceae</taxon>
        <taxon>Nibrella</taxon>
    </lineage>
</organism>
<evidence type="ECO:0000256" key="5">
    <source>
        <dbReference type="ARBA" id="ARBA00022989"/>
    </source>
</evidence>
<dbReference type="InterPro" id="IPR011527">
    <property type="entry name" value="ABC1_TM_dom"/>
</dbReference>
<dbReference type="PROSITE" id="PS50893">
    <property type="entry name" value="ABC_TRANSPORTER_2"/>
    <property type="match status" value="1"/>
</dbReference>
<evidence type="ECO:0000313" key="10">
    <source>
        <dbReference type="EMBL" id="GAA4414899.1"/>
    </source>
</evidence>
<keyword evidence="3" id="KW-0547">Nucleotide-binding</keyword>
<dbReference type="SUPFAM" id="SSF90123">
    <property type="entry name" value="ABC transporter transmembrane region"/>
    <property type="match status" value="1"/>
</dbReference>
<evidence type="ECO:0000256" key="7">
    <source>
        <dbReference type="SAM" id="Phobius"/>
    </source>
</evidence>
<evidence type="ECO:0000256" key="3">
    <source>
        <dbReference type="ARBA" id="ARBA00022741"/>
    </source>
</evidence>
<dbReference type="InterPro" id="IPR036640">
    <property type="entry name" value="ABC1_TM_sf"/>
</dbReference>